<reference evidence="2 3" key="1">
    <citation type="submission" date="2024-09" db="EMBL/GenBank/DDBJ databases">
        <title>Itraconazole resistance in Madurella fahalii resulting from another homologue of gene encoding cytochrome P450 14-alpha sterol demethylase (CYP51).</title>
        <authorList>
            <person name="Yoshioka I."/>
            <person name="Fahal A.H."/>
            <person name="Kaneko S."/>
            <person name="Yaguchi T."/>
        </authorList>
    </citation>
    <scope>NUCLEOTIDE SEQUENCE [LARGE SCALE GENOMIC DNA]</scope>
    <source>
        <strain evidence="2 3">IFM 68171</strain>
    </source>
</reference>
<feature type="region of interest" description="Disordered" evidence="1">
    <location>
        <begin position="1"/>
        <end position="21"/>
    </location>
</feature>
<evidence type="ECO:0000313" key="3">
    <source>
        <dbReference type="Proteomes" id="UP001628179"/>
    </source>
</evidence>
<keyword evidence="3" id="KW-1185">Reference proteome</keyword>
<comment type="caution">
    <text evidence="2">The sequence shown here is derived from an EMBL/GenBank/DDBJ whole genome shotgun (WGS) entry which is preliminary data.</text>
</comment>
<dbReference type="Proteomes" id="UP001628179">
    <property type="component" value="Unassembled WGS sequence"/>
</dbReference>
<protein>
    <submittedName>
        <fullName evidence="2">Uncharacterized protein</fullName>
    </submittedName>
</protein>
<dbReference type="EMBL" id="BAAFSV010000005">
    <property type="protein sequence ID" value="GAB1319316.1"/>
    <property type="molecule type" value="Genomic_DNA"/>
</dbReference>
<evidence type="ECO:0000256" key="1">
    <source>
        <dbReference type="SAM" id="MobiDB-lite"/>
    </source>
</evidence>
<dbReference type="RefSeq" id="XP_070921046.1">
    <property type="nucleotide sequence ID" value="XM_071064945.1"/>
</dbReference>
<feature type="compositionally biased region" description="Pro residues" evidence="1">
    <location>
        <begin position="1"/>
        <end position="11"/>
    </location>
</feature>
<name>A0ABQ0GNM2_9PEZI</name>
<organism evidence="2 3">
    <name type="scientific">Madurella fahalii</name>
    <dbReference type="NCBI Taxonomy" id="1157608"/>
    <lineage>
        <taxon>Eukaryota</taxon>
        <taxon>Fungi</taxon>
        <taxon>Dikarya</taxon>
        <taxon>Ascomycota</taxon>
        <taxon>Pezizomycotina</taxon>
        <taxon>Sordariomycetes</taxon>
        <taxon>Sordariomycetidae</taxon>
        <taxon>Sordariales</taxon>
        <taxon>Sordariales incertae sedis</taxon>
        <taxon>Madurella</taxon>
    </lineage>
</organism>
<feature type="compositionally biased region" description="Polar residues" evidence="1">
    <location>
        <begin position="12"/>
        <end position="21"/>
    </location>
</feature>
<dbReference type="GeneID" id="98180268"/>
<evidence type="ECO:0000313" key="2">
    <source>
        <dbReference type="EMBL" id="GAB1319316.1"/>
    </source>
</evidence>
<accession>A0ABQ0GNM2</accession>
<proteinExistence type="predicted"/>
<sequence>MSTEASPPPYPTSCSIPAASTPTIRNRALDNWDGGVSAVSIPSASPVTPCISATGITAANRGEPVSNSVTQVPDRGFGVLPCAEGDDCAD</sequence>
<gene>
    <name evidence="2" type="ORF">MFIFM68171_09526</name>
</gene>